<dbReference type="Gene3D" id="2.40.240.130">
    <property type="match status" value="1"/>
</dbReference>
<dbReference type="SMART" id="SM00315">
    <property type="entry name" value="RGS"/>
    <property type="match status" value="1"/>
</dbReference>
<evidence type="ECO:0000256" key="1">
    <source>
        <dbReference type="ARBA" id="ARBA00004496"/>
    </source>
</evidence>
<feature type="compositionally biased region" description="Polar residues" evidence="5">
    <location>
        <begin position="613"/>
        <end position="630"/>
    </location>
</feature>
<dbReference type="InterPro" id="IPR001158">
    <property type="entry name" value="DIX"/>
</dbReference>
<dbReference type="PROSITE" id="PS50132">
    <property type="entry name" value="RGS"/>
    <property type="match status" value="1"/>
</dbReference>
<dbReference type="PRINTS" id="PR01301">
    <property type="entry name" value="RGSPROTEIN"/>
</dbReference>
<dbReference type="GO" id="GO:0005737">
    <property type="term" value="C:cytoplasm"/>
    <property type="evidence" value="ECO:0007669"/>
    <property type="project" value="UniProtKB-SubCell"/>
</dbReference>
<dbReference type="InterPro" id="IPR038207">
    <property type="entry name" value="DIX_dom_sf"/>
</dbReference>
<protein>
    <submittedName>
        <fullName evidence="8">Axin-1</fullName>
    </submittedName>
</protein>
<feature type="region of interest" description="Disordered" evidence="5">
    <location>
        <begin position="1145"/>
        <end position="1222"/>
    </location>
</feature>
<evidence type="ECO:0000259" key="7">
    <source>
        <dbReference type="PROSITE" id="PS50841"/>
    </source>
</evidence>
<evidence type="ECO:0000313" key="8">
    <source>
        <dbReference type="EMBL" id="KGB39898.1"/>
    </source>
</evidence>
<feature type="compositionally biased region" description="Low complexity" evidence="5">
    <location>
        <begin position="512"/>
        <end position="532"/>
    </location>
</feature>
<dbReference type="SUPFAM" id="SSF54236">
    <property type="entry name" value="Ubiquitin-like"/>
    <property type="match status" value="1"/>
</dbReference>
<dbReference type="Gene3D" id="1.10.167.10">
    <property type="entry name" value="Regulator of G-protein Signalling 4, domain 2"/>
    <property type="match status" value="1"/>
</dbReference>
<accession>A0A095CBM6</accession>
<feature type="compositionally biased region" description="Polar residues" evidence="5">
    <location>
        <begin position="710"/>
        <end position="719"/>
    </location>
</feature>
<dbReference type="GO" id="GO:0030877">
    <property type="term" value="C:beta-catenin destruction complex"/>
    <property type="evidence" value="ECO:0007669"/>
    <property type="project" value="TreeGrafter"/>
</dbReference>
<feature type="region of interest" description="Disordered" evidence="5">
    <location>
        <begin position="697"/>
        <end position="721"/>
    </location>
</feature>
<dbReference type="InterPro" id="IPR043581">
    <property type="entry name" value="Axin-like"/>
</dbReference>
<dbReference type="GO" id="GO:0060090">
    <property type="term" value="F:molecular adaptor activity"/>
    <property type="evidence" value="ECO:0007669"/>
    <property type="project" value="TreeGrafter"/>
</dbReference>
<dbReference type="InterPro" id="IPR014936">
    <property type="entry name" value="Axin_b-cat-bd"/>
</dbReference>
<keyword evidence="2" id="KW-0963">Cytoplasm</keyword>
<dbReference type="Pfam" id="PF08833">
    <property type="entry name" value="Axin_b-cat_bind"/>
    <property type="match status" value="1"/>
</dbReference>
<feature type="compositionally biased region" description="Polar residues" evidence="5">
    <location>
        <begin position="637"/>
        <end position="651"/>
    </location>
</feature>
<feature type="compositionally biased region" description="Basic residues" evidence="5">
    <location>
        <begin position="652"/>
        <end position="661"/>
    </location>
</feature>
<comment type="subcellular location">
    <subcellularLocation>
        <location evidence="1">Cytoplasm</location>
    </subcellularLocation>
</comment>
<dbReference type="GO" id="GO:0048468">
    <property type="term" value="P:cell development"/>
    <property type="evidence" value="ECO:0007669"/>
    <property type="project" value="TreeGrafter"/>
</dbReference>
<feature type="region of interest" description="Disordered" evidence="5">
    <location>
        <begin position="446"/>
        <end position="557"/>
    </location>
</feature>
<dbReference type="GO" id="GO:0090090">
    <property type="term" value="P:negative regulation of canonical Wnt signaling pathway"/>
    <property type="evidence" value="ECO:0007669"/>
    <property type="project" value="InterPro"/>
</dbReference>
<evidence type="ECO:0000256" key="3">
    <source>
        <dbReference type="ARBA" id="ARBA00022687"/>
    </source>
</evidence>
<feature type="domain" description="DIX" evidence="7">
    <location>
        <begin position="1227"/>
        <end position="1310"/>
    </location>
</feature>
<dbReference type="GO" id="GO:0016055">
    <property type="term" value="P:Wnt signaling pathway"/>
    <property type="evidence" value="ECO:0007669"/>
    <property type="project" value="UniProtKB-KW"/>
</dbReference>
<dbReference type="GO" id="GO:0005886">
    <property type="term" value="C:plasma membrane"/>
    <property type="evidence" value="ECO:0007669"/>
    <property type="project" value="TreeGrafter"/>
</dbReference>
<gene>
    <name evidence="8" type="ORF">MS3_08351</name>
</gene>
<evidence type="ECO:0000259" key="6">
    <source>
        <dbReference type="PROSITE" id="PS50132"/>
    </source>
</evidence>
<feature type="region of interest" description="Disordered" evidence="5">
    <location>
        <begin position="1"/>
        <end position="29"/>
    </location>
</feature>
<dbReference type="GO" id="GO:0032436">
    <property type="term" value="P:positive regulation of proteasomal ubiquitin-dependent protein catabolic process"/>
    <property type="evidence" value="ECO:0007669"/>
    <property type="project" value="TreeGrafter"/>
</dbReference>
<feature type="domain" description="RGS" evidence="6">
    <location>
        <begin position="83"/>
        <end position="228"/>
    </location>
</feature>
<dbReference type="EMBL" id="KL251315">
    <property type="protein sequence ID" value="KGB39898.1"/>
    <property type="molecule type" value="Genomic_DNA"/>
</dbReference>
<feature type="compositionally biased region" description="Basic and acidic residues" evidence="5">
    <location>
        <begin position="9"/>
        <end position="20"/>
    </location>
</feature>
<sequence>MSYPPDASRSCHEADGRSDRSGGSGGATSGSGGVYGTLCSAFGGSNWSSSTASYEVGHDPIISVAPSNTNERMISNWKKWSLGLDYLLQDSEGVALFKSYLQYEGCANLLDFWFACQGFRSKVDPSDHRKITQLIKAIYRTYIRGSSNSLNSQPLLYLGKQQSTPVLQNRSEPIRLRSETRHAITERISRKHTLDQTVFDSAQAEVEHFLRTTAYPAFLKSDIYVDFLQTALEGSIRKFPTWEQTVSTSLFPYTGDKQLSTATNLPECPSNMALGGKVLPTLDEDRELQSEELSLLHPSRQACRPACCQILPLTDTAAVTPDHGHCQHCKKCQLYNPCLPLDYSQPILRPPSCYQQSPVVPTSSAAPLTMENLQMTRFYRTELSLQRSYFNPSQNPYVTRPNQEGEPVGHAHVSRACGSTPWRFHNRPNYAYTHWADAMCPPSMDPRLGNLPSQPPNPYHISYAPVSARDSEHHSLSSDARTDDTHSHTDSSHDGACNRLRALNHRYPSPFQSSRSHNNNNNSNNSKRQNQLSHHHHHHHQRHLSTGPQGNSSGVGELMVQCTSPKSSSFPTSFQSRLQQSNPFCRSPIGIGGAGGDSRINYPLETFSTNTSCPTSTAPFTTSNNGNNQGIGEKIAQHSTTDPIINNNKSQQQKHQRRLARRGISSRPFSDKTKLHNNNNYCTVGSAAAAAAPTAAAGNPTGLNVPVKPSNKSSTSRSYSMAEHDPKAFAQILSEKLQRLLNSQLVTERLDNLMIETSPNIQESQEQVNETTKLMITDYNNNNFNKDESSIISNTSTVITFTTTNCPIVTNTTNINETTTTTDLISTQSNFIHNQITSSITNRLISDNISTVAVITTPSVLQRPWADKLLAAARVQHENTRENAQVTAARVQHENTRENAQAILEDHCSRIWAASADRTPSSGGGGGGSGDGSRGGGHLRDVDDDDVDGDNNVTNDIDHNRIGLDLSMHSTRPHDTTTLDDHSSQRNISLDINERSFISPIITNYNHESYCPSTSLNYNRPYISGNNVVIGDINWSHSTNNDLTKSQQTHNHKSSSYSIVENNWINDENTQLMPNNNSINSYNKSSSTIDPSTTKSLPVIVPPWFASFSQSKYSHKTSDIQLHTHYTEHLVDSNNTTNAAISMHDTDRTENSPVNIGSSSSSSGTTTTTTTTTTVSTTTSSTNDHHHQGSVTTNTTSQSTHSSSTSAVSGTSNSTPGSSGVGVCTSSNSLVIGYYMGDDPVPYRSLWPSSEITLGQFKQLIPKKKGLFRYFFKKASDEFDSGVVHQEITNDDTILPLWEGKIVAKVERID</sequence>
<feature type="compositionally biased region" description="Gly residues" evidence="5">
    <location>
        <begin position="922"/>
        <end position="936"/>
    </location>
</feature>
<evidence type="ECO:0000256" key="2">
    <source>
        <dbReference type="ARBA" id="ARBA00022490"/>
    </source>
</evidence>
<dbReference type="PROSITE" id="PS50841">
    <property type="entry name" value="DIX"/>
    <property type="match status" value="1"/>
</dbReference>
<dbReference type="InterPro" id="IPR029071">
    <property type="entry name" value="Ubiquitin-like_domsf"/>
</dbReference>
<name>A0A095CBM6_SCHHA</name>
<evidence type="ECO:0000256" key="5">
    <source>
        <dbReference type="SAM" id="MobiDB-lite"/>
    </source>
</evidence>
<proteinExistence type="predicted"/>
<feature type="compositionally biased region" description="Low complexity" evidence="5">
    <location>
        <begin position="1158"/>
        <end position="1182"/>
    </location>
</feature>
<dbReference type="InterPro" id="IPR016137">
    <property type="entry name" value="RGS"/>
</dbReference>
<feature type="compositionally biased region" description="Basic and acidic residues" evidence="5">
    <location>
        <begin position="469"/>
        <end position="493"/>
    </location>
</feature>
<dbReference type="InterPro" id="IPR036305">
    <property type="entry name" value="RGS_sf"/>
</dbReference>
<dbReference type="GO" id="GO:0005634">
    <property type="term" value="C:nucleus"/>
    <property type="evidence" value="ECO:0007669"/>
    <property type="project" value="TreeGrafter"/>
</dbReference>
<dbReference type="SMART" id="SM00021">
    <property type="entry name" value="DAX"/>
    <property type="match status" value="1"/>
</dbReference>
<dbReference type="GO" id="GO:0008013">
    <property type="term" value="F:beta-catenin binding"/>
    <property type="evidence" value="ECO:0007669"/>
    <property type="project" value="TreeGrafter"/>
</dbReference>
<dbReference type="PANTHER" id="PTHR46102:SF2">
    <property type="entry name" value="AXIN"/>
    <property type="match status" value="1"/>
</dbReference>
<dbReference type="Pfam" id="PF00615">
    <property type="entry name" value="RGS"/>
    <property type="match status" value="2"/>
</dbReference>
<organism evidence="8">
    <name type="scientific">Schistosoma haematobium</name>
    <name type="common">Blood fluke</name>
    <dbReference type="NCBI Taxonomy" id="6185"/>
    <lineage>
        <taxon>Eukaryota</taxon>
        <taxon>Metazoa</taxon>
        <taxon>Spiralia</taxon>
        <taxon>Lophotrochozoa</taxon>
        <taxon>Platyhelminthes</taxon>
        <taxon>Trematoda</taxon>
        <taxon>Digenea</taxon>
        <taxon>Strigeidida</taxon>
        <taxon>Schistosomatoidea</taxon>
        <taxon>Schistosomatidae</taxon>
        <taxon>Schistosoma</taxon>
    </lineage>
</organism>
<keyword evidence="3 4" id="KW-0879">Wnt signaling pathway</keyword>
<dbReference type="InterPro" id="IPR024066">
    <property type="entry name" value="RGS_subdom1/3"/>
</dbReference>
<feature type="compositionally biased region" description="Polar residues" evidence="5">
    <location>
        <begin position="544"/>
        <end position="554"/>
    </location>
</feature>
<feature type="compositionally biased region" description="Low complexity" evidence="5">
    <location>
        <begin position="1189"/>
        <end position="1222"/>
    </location>
</feature>
<dbReference type="GO" id="GO:0019901">
    <property type="term" value="F:protein kinase binding"/>
    <property type="evidence" value="ECO:0007669"/>
    <property type="project" value="TreeGrafter"/>
</dbReference>
<feature type="compositionally biased region" description="Basic residues" evidence="5">
    <location>
        <begin position="533"/>
        <end position="543"/>
    </location>
</feature>
<dbReference type="Pfam" id="PF00778">
    <property type="entry name" value="DIX"/>
    <property type="match status" value="1"/>
</dbReference>
<dbReference type="GO" id="GO:0031625">
    <property type="term" value="F:ubiquitin protein ligase binding"/>
    <property type="evidence" value="ECO:0007669"/>
    <property type="project" value="TreeGrafter"/>
</dbReference>
<feature type="region of interest" description="Disordered" evidence="5">
    <location>
        <begin position="916"/>
        <end position="958"/>
    </location>
</feature>
<dbReference type="Gene3D" id="1.10.196.10">
    <property type="match status" value="1"/>
</dbReference>
<dbReference type="PANTHER" id="PTHR46102">
    <property type="entry name" value="AXIN"/>
    <property type="match status" value="1"/>
</dbReference>
<reference evidence="8" key="1">
    <citation type="journal article" date="2012" name="Nat. Genet.">
        <title>Whole-genome sequence of Schistosoma haematobium.</title>
        <authorList>
            <person name="Young N.D."/>
            <person name="Jex A.R."/>
            <person name="Li B."/>
            <person name="Liu S."/>
            <person name="Yang L."/>
            <person name="Xiong Z."/>
            <person name="Li Y."/>
            <person name="Cantacessi C."/>
            <person name="Hall R.S."/>
            <person name="Xu X."/>
            <person name="Chen F."/>
            <person name="Wu X."/>
            <person name="Zerlotini A."/>
            <person name="Oliveira G."/>
            <person name="Hofmann A."/>
            <person name="Zhang G."/>
            <person name="Fang X."/>
            <person name="Kang Y."/>
            <person name="Campbell B.E."/>
            <person name="Loukas A."/>
            <person name="Ranganathan S."/>
            <person name="Rollinson D."/>
            <person name="Rinaldi G."/>
            <person name="Brindley P.J."/>
            <person name="Yang H."/>
            <person name="Wang J."/>
            <person name="Wang J."/>
            <person name="Gasser R.B."/>
        </authorList>
    </citation>
    <scope>NUCLEOTIDE SEQUENCE [LARGE SCALE GENOMIC DNA]</scope>
</reference>
<dbReference type="InterPro" id="IPR044926">
    <property type="entry name" value="RGS_subdomain_2"/>
</dbReference>
<dbReference type="SUPFAM" id="SSF48097">
    <property type="entry name" value="Regulator of G-protein signaling, RGS"/>
    <property type="match status" value="1"/>
</dbReference>
<feature type="region of interest" description="Disordered" evidence="5">
    <location>
        <begin position="613"/>
        <end position="676"/>
    </location>
</feature>
<evidence type="ECO:0000256" key="4">
    <source>
        <dbReference type="PROSITE-ProRule" id="PRU00069"/>
    </source>
</evidence>
<dbReference type="STRING" id="6185.A0A095CBM6"/>